<dbReference type="EMBL" id="MLFT02000836">
    <property type="protein sequence ID" value="PHT26362.1"/>
    <property type="molecule type" value="Genomic_DNA"/>
</dbReference>
<dbReference type="AlphaFoldDB" id="A0A2G2V070"/>
<feature type="transmembrane region" description="Helical" evidence="1">
    <location>
        <begin position="193"/>
        <end position="212"/>
    </location>
</feature>
<protein>
    <submittedName>
        <fullName evidence="2">Uncharacterized protein</fullName>
    </submittedName>
</protein>
<dbReference type="STRING" id="33114.A0A2G2V070"/>
<proteinExistence type="predicted"/>
<keyword evidence="1" id="KW-0472">Membrane</keyword>
<dbReference type="PANTHER" id="PTHR48475:SF1">
    <property type="entry name" value="RNASE H TYPE-1 DOMAIN-CONTAINING PROTEIN"/>
    <property type="match status" value="1"/>
</dbReference>
<name>A0A2G2V070_CAPBA</name>
<dbReference type="Gene3D" id="3.30.420.10">
    <property type="entry name" value="Ribonuclease H-like superfamily/Ribonuclease H"/>
    <property type="match status" value="1"/>
</dbReference>
<accession>A0A2G2V070</accession>
<keyword evidence="1" id="KW-0812">Transmembrane</keyword>
<keyword evidence="1" id="KW-1133">Transmembrane helix</keyword>
<sequence length="224" mass="25383">MVQGSRQWHEKLPFALLGYRTTGHTSTGETPYLLVYGTEAVIPAEVEIPSLRVIVEAEIDDDEWVKTRLEYLNLIEEKRLTSVCHGQLYQRRMARAYNKKVRPRNFEVGQLVLRRILPHQVEAKGKFSPNWQGPFVVKKMLPNGALYLTDIEGKMAEMAINADAVKRYYVSSGMGSRILGWGYRIRVEDGLGVLRLLVLSWIIVVHCLGVAIEEEGGDKWAGSV</sequence>
<reference evidence="2" key="1">
    <citation type="journal article" date="2017" name="Genome Biol.">
        <title>New reference genome sequences of hot pepper reveal the massive evolution of plant disease-resistance genes by retroduplication.</title>
        <authorList>
            <person name="Kim S."/>
            <person name="Park J."/>
            <person name="Yeom S.I."/>
            <person name="Kim Y.M."/>
            <person name="Seo E."/>
            <person name="Kim K.T."/>
            <person name="Kim M.S."/>
            <person name="Lee J.M."/>
            <person name="Cheong K."/>
            <person name="Shin H.S."/>
            <person name="Kim S.B."/>
            <person name="Han K."/>
            <person name="Lee J."/>
            <person name="Park M."/>
            <person name="Lee H.A."/>
            <person name="Lee H.Y."/>
            <person name="Lee Y."/>
            <person name="Oh S."/>
            <person name="Lee J.H."/>
            <person name="Choi E."/>
            <person name="Choi E."/>
            <person name="Lee S.E."/>
            <person name="Jeon J."/>
            <person name="Kim H."/>
            <person name="Choi G."/>
            <person name="Song H."/>
            <person name="Lee J."/>
            <person name="Lee S.C."/>
            <person name="Kwon J.K."/>
            <person name="Lee H.Y."/>
            <person name="Koo N."/>
            <person name="Hong Y."/>
            <person name="Kim R.W."/>
            <person name="Kang W.H."/>
            <person name="Huh J.H."/>
            <person name="Kang B.C."/>
            <person name="Yang T.J."/>
            <person name="Lee Y.H."/>
            <person name="Bennetzen J.L."/>
            <person name="Choi D."/>
        </authorList>
    </citation>
    <scope>NUCLEOTIDE SEQUENCE [LARGE SCALE GENOMIC DNA]</scope>
    <source>
        <strain evidence="2">PBC81</strain>
        <tissue evidence="2">Leaf</tissue>
    </source>
</reference>
<dbReference type="InterPro" id="IPR036397">
    <property type="entry name" value="RNaseH_sf"/>
</dbReference>
<dbReference type="PANTHER" id="PTHR48475">
    <property type="entry name" value="RIBONUCLEASE H"/>
    <property type="match status" value="1"/>
</dbReference>
<organism evidence="2">
    <name type="scientific">Capsicum baccatum</name>
    <name type="common">Peruvian pepper</name>
    <dbReference type="NCBI Taxonomy" id="33114"/>
    <lineage>
        <taxon>Eukaryota</taxon>
        <taxon>Viridiplantae</taxon>
        <taxon>Streptophyta</taxon>
        <taxon>Embryophyta</taxon>
        <taxon>Tracheophyta</taxon>
        <taxon>Spermatophyta</taxon>
        <taxon>Magnoliopsida</taxon>
        <taxon>eudicotyledons</taxon>
        <taxon>Gunneridae</taxon>
        <taxon>Pentapetalae</taxon>
        <taxon>asterids</taxon>
        <taxon>lamiids</taxon>
        <taxon>Solanales</taxon>
        <taxon>Solanaceae</taxon>
        <taxon>Solanoideae</taxon>
        <taxon>Capsiceae</taxon>
        <taxon>Capsicum</taxon>
    </lineage>
</organism>
<dbReference type="OrthoDB" id="1637540at2759"/>
<evidence type="ECO:0000313" key="2">
    <source>
        <dbReference type="EMBL" id="PHT26362.1"/>
    </source>
</evidence>
<evidence type="ECO:0000256" key="1">
    <source>
        <dbReference type="SAM" id="Phobius"/>
    </source>
</evidence>
<dbReference type="GO" id="GO:0003676">
    <property type="term" value="F:nucleic acid binding"/>
    <property type="evidence" value="ECO:0007669"/>
    <property type="project" value="InterPro"/>
</dbReference>
<gene>
    <name evidence="2" type="ORF">CQW23_34022</name>
</gene>
<comment type="caution">
    <text evidence="2">The sequence shown here is derived from an EMBL/GenBank/DDBJ whole genome shotgun (WGS) entry which is preliminary data.</text>
</comment>
<reference evidence="2" key="2">
    <citation type="journal article" date="2017" name="J. Anim. Genet.">
        <title>Multiple reference genome sequences of hot pepper reveal the massive evolution of plant disease resistance genes by retroduplication.</title>
        <authorList>
            <person name="Kim S."/>
            <person name="Park J."/>
            <person name="Yeom S.-I."/>
            <person name="Kim Y.-M."/>
            <person name="Seo E."/>
            <person name="Kim K.-T."/>
            <person name="Kim M.-S."/>
            <person name="Lee J.M."/>
            <person name="Cheong K."/>
            <person name="Shin H.-S."/>
            <person name="Kim S.-B."/>
            <person name="Han K."/>
            <person name="Lee J."/>
            <person name="Park M."/>
            <person name="Lee H.-A."/>
            <person name="Lee H.-Y."/>
            <person name="Lee Y."/>
            <person name="Oh S."/>
            <person name="Lee J.H."/>
            <person name="Choi E."/>
            <person name="Choi E."/>
            <person name="Lee S.E."/>
            <person name="Jeon J."/>
            <person name="Kim H."/>
            <person name="Choi G."/>
            <person name="Song H."/>
            <person name="Lee J."/>
            <person name="Lee S.-C."/>
            <person name="Kwon J.-K."/>
            <person name="Lee H.-Y."/>
            <person name="Koo N."/>
            <person name="Hong Y."/>
            <person name="Kim R.W."/>
            <person name="Kang W.-H."/>
            <person name="Huh J.H."/>
            <person name="Kang B.-C."/>
            <person name="Yang T.-J."/>
            <person name="Lee Y.-H."/>
            <person name="Bennetzen J.L."/>
            <person name="Choi D."/>
        </authorList>
    </citation>
    <scope>NUCLEOTIDE SEQUENCE [LARGE SCALE GENOMIC DNA]</scope>
    <source>
        <strain evidence="2">cv. PBC81</strain>
    </source>
</reference>